<name>A0AA38W622_9ASTR</name>
<keyword evidence="3" id="KW-1185">Reference proteome</keyword>
<evidence type="ECO:0000256" key="1">
    <source>
        <dbReference type="SAM" id="MobiDB-lite"/>
    </source>
</evidence>
<evidence type="ECO:0000313" key="2">
    <source>
        <dbReference type="EMBL" id="KAJ9548102.1"/>
    </source>
</evidence>
<evidence type="ECO:0000313" key="3">
    <source>
        <dbReference type="Proteomes" id="UP001172457"/>
    </source>
</evidence>
<gene>
    <name evidence="2" type="ORF">OSB04_020645</name>
</gene>
<feature type="compositionally biased region" description="Low complexity" evidence="1">
    <location>
        <begin position="59"/>
        <end position="80"/>
    </location>
</feature>
<comment type="caution">
    <text evidence="2">The sequence shown here is derived from an EMBL/GenBank/DDBJ whole genome shotgun (WGS) entry which is preliminary data.</text>
</comment>
<organism evidence="2 3">
    <name type="scientific">Centaurea solstitialis</name>
    <name type="common">yellow star-thistle</name>
    <dbReference type="NCBI Taxonomy" id="347529"/>
    <lineage>
        <taxon>Eukaryota</taxon>
        <taxon>Viridiplantae</taxon>
        <taxon>Streptophyta</taxon>
        <taxon>Embryophyta</taxon>
        <taxon>Tracheophyta</taxon>
        <taxon>Spermatophyta</taxon>
        <taxon>Magnoliopsida</taxon>
        <taxon>eudicotyledons</taxon>
        <taxon>Gunneridae</taxon>
        <taxon>Pentapetalae</taxon>
        <taxon>asterids</taxon>
        <taxon>campanulids</taxon>
        <taxon>Asterales</taxon>
        <taxon>Asteraceae</taxon>
        <taxon>Carduoideae</taxon>
        <taxon>Cardueae</taxon>
        <taxon>Centaureinae</taxon>
        <taxon>Centaurea</taxon>
    </lineage>
</organism>
<accession>A0AA38W622</accession>
<protein>
    <submittedName>
        <fullName evidence="2">Uncharacterized protein</fullName>
    </submittedName>
</protein>
<dbReference type="Proteomes" id="UP001172457">
    <property type="component" value="Chromosome 5"/>
</dbReference>
<sequence length="119" mass="12364">MTSSSSINKPSSSNSNSRDLDELFAFFYKDFSVPANVVLPIPAAVQAAHLVVVSTTDISSSNLQGTSSSSSATKSWSQVSPAPAEGEPLHALQQQGPVMTASSPQSGVMRSLSLGHPNM</sequence>
<dbReference type="AlphaFoldDB" id="A0AA38W622"/>
<dbReference type="EMBL" id="JARYMX010000005">
    <property type="protein sequence ID" value="KAJ9548102.1"/>
    <property type="molecule type" value="Genomic_DNA"/>
</dbReference>
<feature type="region of interest" description="Disordered" evidence="1">
    <location>
        <begin position="58"/>
        <end position="119"/>
    </location>
</feature>
<feature type="compositionally biased region" description="Polar residues" evidence="1">
    <location>
        <begin position="92"/>
        <end position="108"/>
    </location>
</feature>
<proteinExistence type="predicted"/>
<reference evidence="2" key="1">
    <citation type="submission" date="2023-03" db="EMBL/GenBank/DDBJ databases">
        <title>Chromosome-scale reference genome and RAD-based genetic map of yellow starthistle (Centaurea solstitialis) reveal putative structural variation and QTLs associated with invader traits.</title>
        <authorList>
            <person name="Reatini B."/>
            <person name="Cang F.A."/>
            <person name="Jiang Q."/>
            <person name="Mckibben M.T.W."/>
            <person name="Barker M.S."/>
            <person name="Rieseberg L.H."/>
            <person name="Dlugosch K.M."/>
        </authorList>
    </citation>
    <scope>NUCLEOTIDE SEQUENCE</scope>
    <source>
        <strain evidence="2">CAN-66</strain>
        <tissue evidence="2">Leaf</tissue>
    </source>
</reference>